<evidence type="ECO:0000313" key="1">
    <source>
        <dbReference type="EMBL" id="ASO22008.1"/>
    </source>
</evidence>
<dbReference type="KEGG" id="ahg:AHOG_21960"/>
<gene>
    <name evidence="1" type="ORF">AHOG_21960</name>
</gene>
<reference evidence="1 2" key="1">
    <citation type="submission" date="2017-07" db="EMBL/GenBank/DDBJ databases">
        <title>Complete genome sequence of Actinoalloteichus hoggarensis DSM 45943, type strain of Actinoalloteichus hoggarensis.</title>
        <authorList>
            <person name="Ruckert C."/>
            <person name="Nouioui I."/>
            <person name="Willmese J."/>
            <person name="van Wezel G."/>
            <person name="Klenk H.-P."/>
            <person name="Kalinowski J."/>
            <person name="Zotchev S.B."/>
        </authorList>
    </citation>
    <scope>NUCLEOTIDE SEQUENCE [LARGE SCALE GENOMIC DNA]</scope>
    <source>
        <strain evidence="1 2">DSM 45943</strain>
    </source>
</reference>
<keyword evidence="2" id="KW-1185">Reference proteome</keyword>
<proteinExistence type="predicted"/>
<accession>A0A221W7X1</accession>
<dbReference type="RefSeq" id="WP_093943050.1">
    <property type="nucleotide sequence ID" value="NZ_CP022521.1"/>
</dbReference>
<dbReference type="Proteomes" id="UP000204221">
    <property type="component" value="Chromosome"/>
</dbReference>
<dbReference type="EMBL" id="CP022521">
    <property type="protein sequence ID" value="ASO22008.1"/>
    <property type="molecule type" value="Genomic_DNA"/>
</dbReference>
<sequence>MEPLVWVSGGVLLLLGAVAPVASRWRRGRQTAGAEARARSRYERLGHQIELLPAAGTTEADPAARAATLARRARERWHSTGAILAAASSPEEFQLAERTAAEGSALAEQARRAGRSRR</sequence>
<name>A0A221W7X1_9PSEU</name>
<protein>
    <submittedName>
        <fullName evidence="1">Uncharacterized protein</fullName>
    </submittedName>
</protein>
<organism evidence="1 2">
    <name type="scientific">Actinoalloteichus hoggarensis</name>
    <dbReference type="NCBI Taxonomy" id="1470176"/>
    <lineage>
        <taxon>Bacteria</taxon>
        <taxon>Bacillati</taxon>
        <taxon>Actinomycetota</taxon>
        <taxon>Actinomycetes</taxon>
        <taxon>Pseudonocardiales</taxon>
        <taxon>Pseudonocardiaceae</taxon>
        <taxon>Actinoalloteichus</taxon>
    </lineage>
</organism>
<evidence type="ECO:0000313" key="2">
    <source>
        <dbReference type="Proteomes" id="UP000204221"/>
    </source>
</evidence>
<dbReference type="AlphaFoldDB" id="A0A221W7X1"/>